<name>J9CWI7_9ZZZZ</name>
<comment type="caution">
    <text evidence="2">The sequence shown here is derived from an EMBL/GenBank/DDBJ whole genome shotgun (WGS) entry which is preliminary data.</text>
</comment>
<dbReference type="AlphaFoldDB" id="J9CWI7"/>
<dbReference type="InterPro" id="IPR015943">
    <property type="entry name" value="WD40/YVTN_repeat-like_dom_sf"/>
</dbReference>
<dbReference type="InterPro" id="IPR048954">
    <property type="entry name" value="PorZ_N"/>
</dbReference>
<reference evidence="2" key="1">
    <citation type="journal article" date="2012" name="PLoS ONE">
        <title>Gene sets for utilization of primary and secondary nutrition supplies in the distal gut of endangered iberian lynx.</title>
        <authorList>
            <person name="Alcaide M."/>
            <person name="Messina E."/>
            <person name="Richter M."/>
            <person name="Bargiela R."/>
            <person name="Peplies J."/>
            <person name="Huws S.A."/>
            <person name="Newbold C.J."/>
            <person name="Golyshin P.N."/>
            <person name="Simon M.A."/>
            <person name="Lopez G."/>
            <person name="Yakimov M.M."/>
            <person name="Ferrer M."/>
        </authorList>
    </citation>
    <scope>NUCLEOTIDE SEQUENCE</scope>
</reference>
<feature type="domain" description="PorZ N-terminal beta-propeller" evidence="1">
    <location>
        <begin position="52"/>
        <end position="201"/>
    </location>
</feature>
<evidence type="ECO:0000259" key="1">
    <source>
        <dbReference type="Pfam" id="PF21544"/>
    </source>
</evidence>
<sequence length="789" mass="87059">MNMKRILLFFFFLIGIGAGHPLRAAQPTEGLWTYHLSYQKAEHIVTAGNVNYFLCEGNLMSYDVDDQSIRLLDKLSGLSDRAISHIQWSTTENCLVILYKNNNIDLLYPDGDVVNIPQIKNYMEQTIEATNLNVNGEWACIATTQGVVVLNLSRREIKGYYLLNEKVNDATVAGNEVFASVAKAILKGKLTDNLYDKSQWENSFLTTASRFVSFGDAVYLIVPNIAGFTEETTGLCYISPKQADGSRSLTRVTYVQLNQGAVNGKYIQFAGSGYFITINPEKPLQEEFRVNVGRLFPEVGRTYDGSFWIVEADGRISNYRFNEATSELAETGVVIPRIGPHRGLANKIQFQSNQLLVAGGKMDYATGQNYPPMAASYEDGKWTAFPETGFTLNNNARFQNVLSVVVDPQDSKHHFVSCTSGLLEFRDFQFVKHYNFSNSPIEIAPGGNGSPNYAIVDGLSFDHSGNLWMTNYEMEKVLKVLTKDGKWVEINDPAFAYASTPDKTLVDSKGRVWVASRRTTPIASGLYGLDVNGTLDQRDDDRSNFRSTVLNEDGRTCDLQEVKDVREDKNGQIWFGCLSGVYVIQRPDEWFSGDFMVTQPKVPRNDGTNYADYLLTGIDVTAIAVDGGNRKWLGTMGSGVYLVNPDGSEVLAHYTEANSPLLSDEINSMAINEETGELFIASNAGICAFRTNVTSPHETLSKSNIKIFPNPVRPEYSGNVTIAGLTEGAEVKILSTGSQLVARGNAVGGSFVWDVCQSNTGHRVAPGVYYVMVATHDGKKSVAGKIVVI</sequence>
<dbReference type="Gene3D" id="2.130.10.10">
    <property type="entry name" value="YVTN repeat-like/Quinoprotein amine dehydrogenase"/>
    <property type="match status" value="2"/>
</dbReference>
<accession>J9CWI7</accession>
<organism evidence="2">
    <name type="scientific">gut metagenome</name>
    <dbReference type="NCBI Taxonomy" id="749906"/>
    <lineage>
        <taxon>unclassified sequences</taxon>
        <taxon>metagenomes</taxon>
        <taxon>organismal metagenomes</taxon>
    </lineage>
</organism>
<dbReference type="SUPFAM" id="SSF63829">
    <property type="entry name" value="Calcium-dependent phosphotriesterase"/>
    <property type="match status" value="1"/>
</dbReference>
<protein>
    <submittedName>
        <fullName evidence="2">Immunoreactive 84 kDa antigen</fullName>
    </submittedName>
</protein>
<dbReference type="Pfam" id="PF21544">
    <property type="entry name" value="PorZ_N_b_propeller"/>
    <property type="match status" value="1"/>
</dbReference>
<dbReference type="EMBL" id="AMCI01001758">
    <property type="protein sequence ID" value="EJX04596.1"/>
    <property type="molecule type" value="Genomic_DNA"/>
</dbReference>
<dbReference type="SUPFAM" id="SSF101898">
    <property type="entry name" value="NHL repeat"/>
    <property type="match status" value="1"/>
</dbReference>
<evidence type="ECO:0000313" key="2">
    <source>
        <dbReference type="EMBL" id="EJX04596.1"/>
    </source>
</evidence>
<proteinExistence type="predicted"/>
<gene>
    <name evidence="2" type="ORF">EVA_07292</name>
</gene>